<protein>
    <submittedName>
        <fullName evidence="2">Uncharacterized protein</fullName>
    </submittedName>
</protein>
<dbReference type="AlphaFoldDB" id="A0AAN4QCC8"/>
<evidence type="ECO:0000313" key="2">
    <source>
        <dbReference type="EMBL" id="GBH21402.1"/>
    </source>
</evidence>
<evidence type="ECO:0000313" key="3">
    <source>
        <dbReference type="Proteomes" id="UP000248291"/>
    </source>
</evidence>
<name>A0AAN4QCC8_PSESF</name>
<sequence>MGFSHTPCLLGFSRQFLFLSFIYCFQKIKVVIGSAPVIYRGRMHNVGTMYRRSPTLARQITIPGSQLCLPSPTTAKRLERA</sequence>
<evidence type="ECO:0000256" key="1">
    <source>
        <dbReference type="SAM" id="Phobius"/>
    </source>
</evidence>
<dbReference type="EMBL" id="BGKA01000289">
    <property type="protein sequence ID" value="GBH21402.1"/>
    <property type="molecule type" value="Genomic_DNA"/>
</dbReference>
<dbReference type="Proteomes" id="UP000248291">
    <property type="component" value="Unassembled WGS sequence"/>
</dbReference>
<keyword evidence="1" id="KW-1133">Transmembrane helix</keyword>
<organism evidence="2 3">
    <name type="scientific">Pseudomonas syringae pv. actinidiae</name>
    <dbReference type="NCBI Taxonomy" id="103796"/>
    <lineage>
        <taxon>Bacteria</taxon>
        <taxon>Pseudomonadati</taxon>
        <taxon>Pseudomonadota</taxon>
        <taxon>Gammaproteobacteria</taxon>
        <taxon>Pseudomonadales</taxon>
        <taxon>Pseudomonadaceae</taxon>
        <taxon>Pseudomonas</taxon>
        <taxon>Pseudomonas syringae</taxon>
    </lineage>
</organism>
<reference evidence="2 3" key="1">
    <citation type="submission" date="2018-04" db="EMBL/GenBank/DDBJ databases">
        <title>Draft genome sequence of Pseudomonas syringae pv. actinidiae biovar 3 strains isolated from kiwifruit in Kagawa prefecture.</title>
        <authorList>
            <person name="Tabuchi M."/>
            <person name="Saito M."/>
            <person name="Fujiwara S."/>
            <person name="Sasa N."/>
            <person name="Akimitsu K."/>
            <person name="Gomi K."/>
            <person name="Konishi-Sugita S."/>
            <person name="Hamano K."/>
            <person name="Kataoka I."/>
        </authorList>
    </citation>
    <scope>NUCLEOTIDE SEQUENCE [LARGE SCALE GENOMIC DNA]</scope>
    <source>
        <strain evidence="2 3">MAFF212211</strain>
    </source>
</reference>
<proteinExistence type="predicted"/>
<accession>A0AAN4QCC8</accession>
<feature type="transmembrane region" description="Helical" evidence="1">
    <location>
        <begin position="16"/>
        <end position="39"/>
    </location>
</feature>
<gene>
    <name evidence="2" type="ORF">KPSA3_07448</name>
</gene>
<keyword evidence="1" id="KW-0472">Membrane</keyword>
<keyword evidence="1" id="KW-0812">Transmembrane</keyword>
<comment type="caution">
    <text evidence="2">The sequence shown here is derived from an EMBL/GenBank/DDBJ whole genome shotgun (WGS) entry which is preliminary data.</text>
</comment>